<evidence type="ECO:0000256" key="1">
    <source>
        <dbReference type="SAM" id="Phobius"/>
    </source>
</evidence>
<organism evidence="2 3">
    <name type="scientific">Bombus bifarius</name>
    <dbReference type="NCBI Taxonomy" id="103933"/>
    <lineage>
        <taxon>Eukaryota</taxon>
        <taxon>Metazoa</taxon>
        <taxon>Ecdysozoa</taxon>
        <taxon>Arthropoda</taxon>
        <taxon>Hexapoda</taxon>
        <taxon>Insecta</taxon>
        <taxon>Pterygota</taxon>
        <taxon>Neoptera</taxon>
        <taxon>Endopterygota</taxon>
        <taxon>Hymenoptera</taxon>
        <taxon>Apocrita</taxon>
        <taxon>Aculeata</taxon>
        <taxon>Apoidea</taxon>
        <taxon>Anthophila</taxon>
        <taxon>Apidae</taxon>
        <taxon>Bombus</taxon>
        <taxon>Pyrobombus</taxon>
    </lineage>
</organism>
<dbReference type="Proteomes" id="UP000515164">
    <property type="component" value="Unplaced"/>
</dbReference>
<dbReference type="KEGG" id="bbif:117215909"/>
<dbReference type="PANTHER" id="PTHR15256:SF6">
    <property type="entry name" value="INTEGRAL MEMBRANE PROTEIN DGCR2_IDD"/>
    <property type="match status" value="1"/>
</dbReference>
<dbReference type="AlphaFoldDB" id="A0A6P8MUE7"/>
<keyword evidence="1" id="KW-0812">Transmembrane</keyword>
<dbReference type="PANTHER" id="PTHR15256">
    <property type="entry name" value="INTEGRAL MEMBRANE PROTEIN DGCR2/IDD"/>
    <property type="match status" value="1"/>
</dbReference>
<proteinExistence type="predicted"/>
<dbReference type="InterPro" id="IPR042378">
    <property type="entry name" value="IDD"/>
</dbReference>
<dbReference type="RefSeq" id="XP_033317774.1">
    <property type="nucleotide sequence ID" value="XM_033461883.1"/>
</dbReference>
<protein>
    <submittedName>
        <fullName evidence="3">Uncharacterized protein LOC117215170</fullName>
    </submittedName>
    <submittedName>
        <fullName evidence="4 5">Uncharacterized protein LOC117215533</fullName>
    </submittedName>
    <submittedName>
        <fullName evidence="6">Uncharacterized protein LOC117215909</fullName>
    </submittedName>
</protein>
<dbReference type="RefSeq" id="XP_033317471.1">
    <property type="nucleotide sequence ID" value="XM_033461580.1"/>
</dbReference>
<gene>
    <name evidence="3" type="primary">LOC117215170</name>
    <name evidence="4 5" type="synonym">LOC117215533</name>
    <name evidence="6" type="synonym">LOC117215909</name>
</gene>
<evidence type="ECO:0000313" key="6">
    <source>
        <dbReference type="RefSeq" id="XP_033318359.1"/>
    </source>
</evidence>
<dbReference type="GeneID" id="117215170"/>
<dbReference type="GO" id="GO:0016020">
    <property type="term" value="C:membrane"/>
    <property type="evidence" value="ECO:0007669"/>
    <property type="project" value="TreeGrafter"/>
</dbReference>
<feature type="transmembrane region" description="Helical" evidence="1">
    <location>
        <begin position="7"/>
        <end position="28"/>
    </location>
</feature>
<dbReference type="KEGG" id="bbif:117215170"/>
<dbReference type="KEGG" id="bbif:117215533"/>
<evidence type="ECO:0000313" key="5">
    <source>
        <dbReference type="RefSeq" id="XP_033317774.1"/>
    </source>
</evidence>
<accession>A0A6P8MUE7</accession>
<dbReference type="RefSeq" id="XP_033318359.1">
    <property type="nucleotide sequence ID" value="XM_033462468.1"/>
</dbReference>
<keyword evidence="1" id="KW-1133">Transmembrane helix</keyword>
<dbReference type="RefSeq" id="XP_033317773.1">
    <property type="nucleotide sequence ID" value="XM_033461882.1"/>
</dbReference>
<evidence type="ECO:0000313" key="4">
    <source>
        <dbReference type="RefSeq" id="XP_033317773.1"/>
    </source>
</evidence>
<evidence type="ECO:0000313" key="2">
    <source>
        <dbReference type="Proteomes" id="UP000515164"/>
    </source>
</evidence>
<reference evidence="3 4" key="1">
    <citation type="submission" date="2025-04" db="UniProtKB">
        <authorList>
            <consortium name="RefSeq"/>
        </authorList>
    </citation>
    <scope>IDENTIFICATION</scope>
    <source>
        <tissue evidence="3 4">Muscle</tissue>
    </source>
</reference>
<evidence type="ECO:0000313" key="3">
    <source>
        <dbReference type="RefSeq" id="XP_033317471.1"/>
    </source>
</evidence>
<name>A0A6P8MUE7_9HYME</name>
<sequence>MYGSLRFYLKMIMIAVCVPPALLFVLPLKTDAINNRCADFQGETIRHDLTFEPGPSVCSFCVCYNSRLKWCISIVCNPPVPCRKFRLGKRCCDFECLDHVKNITGTGEIYVLEDEKSSSSSTHQQT</sequence>
<keyword evidence="2" id="KW-1185">Reference proteome</keyword>
<keyword evidence="1" id="KW-0472">Membrane</keyword>